<dbReference type="EC" id="5.6.2.4" evidence="11"/>
<dbReference type="Proteomes" id="UP000295325">
    <property type="component" value="Unassembled WGS sequence"/>
</dbReference>
<comment type="caution">
    <text evidence="14">The sequence shown here is derived from an EMBL/GenBank/DDBJ whole genome shotgun (WGS) entry which is preliminary data.</text>
</comment>
<dbReference type="GO" id="GO:0005524">
    <property type="term" value="F:ATP binding"/>
    <property type="evidence" value="ECO:0007669"/>
    <property type="project" value="UniProtKB-UniRule"/>
</dbReference>
<dbReference type="GO" id="GO:0009314">
    <property type="term" value="P:response to radiation"/>
    <property type="evidence" value="ECO:0007669"/>
    <property type="project" value="UniProtKB-ARBA"/>
</dbReference>
<dbReference type="InterPro" id="IPR014017">
    <property type="entry name" value="DNA_helicase_UvrD-like_C"/>
</dbReference>
<dbReference type="InterPro" id="IPR013986">
    <property type="entry name" value="DExx_box_DNA_helicase_dom_sf"/>
</dbReference>
<dbReference type="GO" id="GO:0043138">
    <property type="term" value="F:3'-5' DNA helicase activity"/>
    <property type="evidence" value="ECO:0007669"/>
    <property type="project" value="UniProtKB-EC"/>
</dbReference>
<comment type="catalytic activity">
    <reaction evidence="8">
        <text>Couples ATP hydrolysis with the unwinding of duplex DNA by translocating in the 3'-5' direction.</text>
        <dbReference type="EC" id="5.6.2.4"/>
    </reaction>
</comment>
<dbReference type="Pfam" id="PF00580">
    <property type="entry name" value="UvrD-helicase"/>
    <property type="match status" value="1"/>
</dbReference>
<keyword evidence="3 10" id="KW-0378">Hydrolase</keyword>
<dbReference type="Pfam" id="PF13361">
    <property type="entry name" value="UvrD_C"/>
    <property type="match status" value="1"/>
</dbReference>
<sequence length="737" mass="84761">MIDLNSLNKEQREAVETTEGPLLILAGAGSGKTRVLTYRIAYLIQEKDVYPGNILAITFTNKAAKEMKERVESLVGEDARNMWISTFHSSCVRILRQDISKLGYDRNFVIYDTSDQEKIMKDCLKELNLDEKVFPPKDMLHKIGSLKDVLIDEDTYYRQYGNDFKNKRFAEIYKLYQKKLRANNALDFDDIIMKTVKLFKEHPDVLSYYQRKFRYILIDEYQDTNRAQYELANLLAKSHRNLCVVGDDDQSIYSWRGADIRNILDFEKDYPDAKVIKLEQNYRCTKRILEAANYVIANNENRKAKRLWTENCAGDNIKFYRAETDRDEARFIIGEINKLASKGYSYRDFAVLYRTNAMSRILEEAFVTSGLPYRVVGGLKFYDRKEVKDILAYLRVINNPLDSVSLERIINVPKRGIGDSSIAKVKEYALEKDISLYSSMLEIDNIEGLTKRAANAMDKFISLMNYFFVMKDKIKVSELINEILERTEYIRELREDNTPESQGRIENLQEFYSSAVEFEESSEDKSLSAFLERVALVSDQDELNDAGGVTMMTMHTAKGLEFPVVFIAGMEEGIFPHFSALEDRDEMEEERRLCYVGITRAKENLYMTCARQRLMFGRTMFNSPSSFLEEIPEELIDDVSSRSMSFNRVYGYEGYSQPHSLSKPRHIASPVSSTVSSSSNAVKVSEIKAGIKIKHRVFGKGLVIAVKPSGQDKQITVHFDNVGLKNLLLSSAPIEIL</sequence>
<dbReference type="GO" id="GO:0000725">
    <property type="term" value="P:recombinational repair"/>
    <property type="evidence" value="ECO:0007669"/>
    <property type="project" value="TreeGrafter"/>
</dbReference>
<dbReference type="GO" id="GO:0006260">
    <property type="term" value="P:DNA replication"/>
    <property type="evidence" value="ECO:0007669"/>
    <property type="project" value="InterPro"/>
</dbReference>
<feature type="domain" description="UvrD-like helicase ATP-binding" evidence="12">
    <location>
        <begin position="5"/>
        <end position="285"/>
    </location>
</feature>
<dbReference type="AlphaFoldDB" id="A0A4R7KQ60"/>
<dbReference type="GO" id="GO:0003677">
    <property type="term" value="F:DNA binding"/>
    <property type="evidence" value="ECO:0007669"/>
    <property type="project" value="UniProtKB-KW"/>
</dbReference>
<evidence type="ECO:0000256" key="6">
    <source>
        <dbReference type="ARBA" id="ARBA00023125"/>
    </source>
</evidence>
<evidence type="ECO:0000256" key="8">
    <source>
        <dbReference type="ARBA" id="ARBA00034617"/>
    </source>
</evidence>
<dbReference type="PROSITE" id="PS51198">
    <property type="entry name" value="UVRD_HELICASE_ATP_BIND"/>
    <property type="match status" value="1"/>
</dbReference>
<dbReference type="RefSeq" id="WP_133628205.1">
    <property type="nucleotide sequence ID" value="NZ_SOAZ01000011.1"/>
</dbReference>
<evidence type="ECO:0000256" key="5">
    <source>
        <dbReference type="ARBA" id="ARBA00022840"/>
    </source>
</evidence>
<dbReference type="GO" id="GO:0005829">
    <property type="term" value="C:cytosol"/>
    <property type="evidence" value="ECO:0007669"/>
    <property type="project" value="TreeGrafter"/>
</dbReference>
<comment type="catalytic activity">
    <reaction evidence="9 11">
        <text>ATP + H2O = ADP + phosphate + H(+)</text>
        <dbReference type="Rhea" id="RHEA:13065"/>
        <dbReference type="ChEBI" id="CHEBI:15377"/>
        <dbReference type="ChEBI" id="CHEBI:15378"/>
        <dbReference type="ChEBI" id="CHEBI:30616"/>
        <dbReference type="ChEBI" id="CHEBI:43474"/>
        <dbReference type="ChEBI" id="CHEBI:456216"/>
        <dbReference type="EC" id="5.6.2.4"/>
    </reaction>
</comment>
<dbReference type="GO" id="GO:0033202">
    <property type="term" value="C:DNA helicase complex"/>
    <property type="evidence" value="ECO:0007669"/>
    <property type="project" value="TreeGrafter"/>
</dbReference>
<proteinExistence type="inferred from homology"/>
<evidence type="ECO:0000256" key="7">
    <source>
        <dbReference type="ARBA" id="ARBA00023235"/>
    </source>
</evidence>
<organism evidence="14 15">
    <name type="scientific">Fonticella tunisiensis</name>
    <dbReference type="NCBI Taxonomy" id="1096341"/>
    <lineage>
        <taxon>Bacteria</taxon>
        <taxon>Bacillati</taxon>
        <taxon>Bacillota</taxon>
        <taxon>Clostridia</taxon>
        <taxon>Eubacteriales</taxon>
        <taxon>Clostridiaceae</taxon>
        <taxon>Fonticella</taxon>
    </lineage>
</organism>
<keyword evidence="2 10" id="KW-0547">Nucleotide-binding</keyword>
<dbReference type="GO" id="GO:0016887">
    <property type="term" value="F:ATP hydrolysis activity"/>
    <property type="evidence" value="ECO:0007669"/>
    <property type="project" value="RHEA"/>
</dbReference>
<accession>A0A4R7KQ60</accession>
<evidence type="ECO:0000256" key="3">
    <source>
        <dbReference type="ARBA" id="ARBA00022801"/>
    </source>
</evidence>
<reference evidence="14 15" key="1">
    <citation type="submission" date="2019-03" db="EMBL/GenBank/DDBJ databases">
        <title>Genomic Encyclopedia of Type Strains, Phase IV (KMG-IV): sequencing the most valuable type-strain genomes for metagenomic binning, comparative biology and taxonomic classification.</title>
        <authorList>
            <person name="Goeker M."/>
        </authorList>
    </citation>
    <scope>NUCLEOTIDE SEQUENCE [LARGE SCALE GENOMIC DNA]</scope>
    <source>
        <strain evidence="14 15">DSM 24455</strain>
    </source>
</reference>
<dbReference type="SUPFAM" id="SSF52540">
    <property type="entry name" value="P-loop containing nucleoside triphosphate hydrolases"/>
    <property type="match status" value="1"/>
</dbReference>
<keyword evidence="15" id="KW-1185">Reference proteome</keyword>
<evidence type="ECO:0000313" key="15">
    <source>
        <dbReference type="Proteomes" id="UP000295325"/>
    </source>
</evidence>
<evidence type="ECO:0000256" key="11">
    <source>
        <dbReference type="RuleBase" id="RU364053"/>
    </source>
</evidence>
<dbReference type="InterPro" id="IPR027417">
    <property type="entry name" value="P-loop_NTPase"/>
</dbReference>
<keyword evidence="5 10" id="KW-0067">ATP-binding</keyword>
<evidence type="ECO:0000256" key="9">
    <source>
        <dbReference type="ARBA" id="ARBA00048988"/>
    </source>
</evidence>
<dbReference type="PANTHER" id="PTHR11070:SF2">
    <property type="entry name" value="ATP-DEPENDENT DNA HELICASE SRS2"/>
    <property type="match status" value="1"/>
</dbReference>
<protein>
    <recommendedName>
        <fullName evidence="11">ATP-dependent DNA helicase</fullName>
        <ecNumber evidence="11">5.6.2.4</ecNumber>
    </recommendedName>
</protein>
<dbReference type="Gene3D" id="1.10.10.160">
    <property type="match status" value="1"/>
</dbReference>
<dbReference type="PANTHER" id="PTHR11070">
    <property type="entry name" value="UVRD / RECB / PCRA DNA HELICASE FAMILY MEMBER"/>
    <property type="match status" value="1"/>
</dbReference>
<evidence type="ECO:0000313" key="14">
    <source>
        <dbReference type="EMBL" id="TDT58405.1"/>
    </source>
</evidence>
<evidence type="ECO:0000256" key="4">
    <source>
        <dbReference type="ARBA" id="ARBA00022806"/>
    </source>
</evidence>
<feature type="domain" description="UvrD-like helicase C-terminal" evidence="13">
    <location>
        <begin position="286"/>
        <end position="559"/>
    </location>
</feature>
<evidence type="ECO:0000256" key="10">
    <source>
        <dbReference type="PROSITE-ProRule" id="PRU00560"/>
    </source>
</evidence>
<evidence type="ECO:0000256" key="1">
    <source>
        <dbReference type="ARBA" id="ARBA00009922"/>
    </source>
</evidence>
<dbReference type="InterPro" id="IPR005751">
    <property type="entry name" value="ATP-dep_DNA_helicase_PcrA"/>
</dbReference>
<name>A0A4R7KQ60_9CLOT</name>
<dbReference type="OrthoDB" id="9810135at2"/>
<keyword evidence="6 11" id="KW-0238">DNA-binding</keyword>
<evidence type="ECO:0000259" key="12">
    <source>
        <dbReference type="PROSITE" id="PS51198"/>
    </source>
</evidence>
<dbReference type="CDD" id="cd17932">
    <property type="entry name" value="DEXQc_UvrD"/>
    <property type="match status" value="1"/>
</dbReference>
<dbReference type="FunFam" id="1.10.486.10:FF:000003">
    <property type="entry name" value="ATP-dependent DNA helicase"/>
    <property type="match status" value="1"/>
</dbReference>
<dbReference type="EMBL" id="SOAZ01000011">
    <property type="protein sequence ID" value="TDT58405.1"/>
    <property type="molecule type" value="Genomic_DNA"/>
</dbReference>
<dbReference type="Gene3D" id="1.10.486.10">
    <property type="entry name" value="PCRA, domain 4"/>
    <property type="match status" value="1"/>
</dbReference>
<dbReference type="Pfam" id="PF21196">
    <property type="entry name" value="PcrA_UvrD_tudor"/>
    <property type="match status" value="1"/>
</dbReference>
<keyword evidence="7" id="KW-0413">Isomerase</keyword>
<gene>
    <name evidence="14" type="ORF">EDD71_11140</name>
</gene>
<dbReference type="CDD" id="cd18807">
    <property type="entry name" value="SF1_C_UvrD"/>
    <property type="match status" value="1"/>
</dbReference>
<dbReference type="NCBIfam" id="TIGR01073">
    <property type="entry name" value="pcrA"/>
    <property type="match status" value="1"/>
</dbReference>
<evidence type="ECO:0000259" key="13">
    <source>
        <dbReference type="PROSITE" id="PS51217"/>
    </source>
</evidence>
<keyword evidence="4 10" id="KW-0347">Helicase</keyword>
<dbReference type="InterPro" id="IPR014016">
    <property type="entry name" value="UvrD-like_ATP-bd"/>
</dbReference>
<dbReference type="InterPro" id="IPR000212">
    <property type="entry name" value="DNA_helicase_UvrD/REP"/>
</dbReference>
<feature type="binding site" evidence="10">
    <location>
        <begin position="26"/>
        <end position="33"/>
    </location>
    <ligand>
        <name>ATP</name>
        <dbReference type="ChEBI" id="CHEBI:30616"/>
    </ligand>
</feature>
<dbReference type="PROSITE" id="PS51217">
    <property type="entry name" value="UVRD_HELICASE_CTER"/>
    <property type="match status" value="1"/>
</dbReference>
<evidence type="ECO:0000256" key="2">
    <source>
        <dbReference type="ARBA" id="ARBA00022741"/>
    </source>
</evidence>
<dbReference type="FunFam" id="1.10.10.160:FF:000001">
    <property type="entry name" value="ATP-dependent DNA helicase"/>
    <property type="match status" value="1"/>
</dbReference>
<dbReference type="Gene3D" id="3.40.50.300">
    <property type="entry name" value="P-loop containing nucleotide triphosphate hydrolases"/>
    <property type="match status" value="2"/>
</dbReference>
<comment type="similarity">
    <text evidence="1 11">Belongs to the helicase family. UvrD subfamily.</text>
</comment>